<dbReference type="InterPro" id="IPR029044">
    <property type="entry name" value="Nucleotide-diphossugar_trans"/>
</dbReference>
<comment type="caution">
    <text evidence="2">The sequence shown here is derived from an EMBL/GenBank/DDBJ whole genome shotgun (WGS) entry which is preliminary data.</text>
</comment>
<evidence type="ECO:0000313" key="2">
    <source>
        <dbReference type="EMBL" id="TKT91784.1"/>
    </source>
</evidence>
<keyword evidence="3" id="KW-1185">Reference proteome</keyword>
<dbReference type="RefSeq" id="WP_137340154.1">
    <property type="nucleotide sequence ID" value="NZ_BSQH01000016.1"/>
</dbReference>
<dbReference type="GO" id="GO:0016740">
    <property type="term" value="F:transferase activity"/>
    <property type="evidence" value="ECO:0007669"/>
    <property type="project" value="UniProtKB-KW"/>
</dbReference>
<dbReference type="CDD" id="cd00761">
    <property type="entry name" value="Glyco_tranf_GTA_type"/>
    <property type="match status" value="1"/>
</dbReference>
<sequence length="82" mass="9004">MQQASVFIPTYNGGKYIQSALQSVLSRKYADYEILIIDDGSMIAFGFSNGGSLSGVNGGYNPWMGGGTVLFAWEMYEFIQED</sequence>
<dbReference type="OrthoDB" id="9815829at2"/>
<reference evidence="2 3" key="1">
    <citation type="submission" date="2019-05" db="EMBL/GenBank/DDBJ databases">
        <title>Dyadobacter AR-3-8 sp. nov., isolated from arctic soil.</title>
        <authorList>
            <person name="Chaudhary D.K."/>
        </authorList>
    </citation>
    <scope>NUCLEOTIDE SEQUENCE [LARGE SCALE GENOMIC DNA]</scope>
    <source>
        <strain evidence="2 3">AR-3-8</strain>
    </source>
</reference>
<evidence type="ECO:0000259" key="1">
    <source>
        <dbReference type="Pfam" id="PF00535"/>
    </source>
</evidence>
<dbReference type="Proteomes" id="UP000304900">
    <property type="component" value="Unassembled WGS sequence"/>
</dbReference>
<name>A0A4U6DBR9_9BACT</name>
<organism evidence="2 3">
    <name type="scientific">Dyadobacter frigoris</name>
    <dbReference type="NCBI Taxonomy" id="2576211"/>
    <lineage>
        <taxon>Bacteria</taxon>
        <taxon>Pseudomonadati</taxon>
        <taxon>Bacteroidota</taxon>
        <taxon>Cytophagia</taxon>
        <taxon>Cytophagales</taxon>
        <taxon>Spirosomataceae</taxon>
        <taxon>Dyadobacter</taxon>
    </lineage>
</organism>
<protein>
    <submittedName>
        <fullName evidence="2">Glycosyltransferase family 2 protein</fullName>
    </submittedName>
</protein>
<feature type="domain" description="Glycosyltransferase 2-like" evidence="1">
    <location>
        <begin position="5"/>
        <end position="41"/>
    </location>
</feature>
<accession>A0A4U6DBR9</accession>
<gene>
    <name evidence="2" type="ORF">FDK13_11530</name>
</gene>
<evidence type="ECO:0000313" key="3">
    <source>
        <dbReference type="Proteomes" id="UP000304900"/>
    </source>
</evidence>
<dbReference type="SUPFAM" id="SSF53448">
    <property type="entry name" value="Nucleotide-diphospho-sugar transferases"/>
    <property type="match status" value="1"/>
</dbReference>
<dbReference type="AlphaFoldDB" id="A0A4U6DBR9"/>
<proteinExistence type="predicted"/>
<dbReference type="Pfam" id="PF00535">
    <property type="entry name" value="Glycos_transf_2"/>
    <property type="match status" value="1"/>
</dbReference>
<dbReference type="Gene3D" id="3.90.550.10">
    <property type="entry name" value="Spore Coat Polysaccharide Biosynthesis Protein SpsA, Chain A"/>
    <property type="match status" value="1"/>
</dbReference>
<keyword evidence="2" id="KW-0808">Transferase</keyword>
<dbReference type="EMBL" id="SZVO01000005">
    <property type="protein sequence ID" value="TKT91784.1"/>
    <property type="molecule type" value="Genomic_DNA"/>
</dbReference>
<dbReference type="InterPro" id="IPR001173">
    <property type="entry name" value="Glyco_trans_2-like"/>
</dbReference>